<dbReference type="Proteomes" id="UP000275846">
    <property type="component" value="Unassembled WGS sequence"/>
</dbReference>
<proteinExistence type="predicted"/>
<evidence type="ECO:0000313" key="3">
    <source>
        <dbReference type="Proteomes" id="UP000275846"/>
    </source>
</evidence>
<protein>
    <submittedName>
        <fullName evidence="4">Ubiquitin-like domain-containing protein</fullName>
    </submittedName>
</protein>
<evidence type="ECO:0000256" key="1">
    <source>
        <dbReference type="SAM" id="MobiDB-lite"/>
    </source>
</evidence>
<reference evidence="4" key="1">
    <citation type="submission" date="2016-06" db="UniProtKB">
        <authorList>
            <consortium name="WormBaseParasite"/>
        </authorList>
    </citation>
    <scope>IDENTIFICATION</scope>
</reference>
<accession>A0A183TUP8</accession>
<keyword evidence="3" id="KW-1185">Reference proteome</keyword>
<gene>
    <name evidence="2" type="ORF">SSLN_LOCUS20196</name>
</gene>
<evidence type="ECO:0000313" key="2">
    <source>
        <dbReference type="EMBL" id="VDM06582.1"/>
    </source>
</evidence>
<dbReference type="EMBL" id="UYSU01054135">
    <property type="protein sequence ID" value="VDM06582.1"/>
    <property type="molecule type" value="Genomic_DNA"/>
</dbReference>
<evidence type="ECO:0000313" key="4">
    <source>
        <dbReference type="WBParaSite" id="SSLN_0002094301-mRNA-1"/>
    </source>
</evidence>
<organism evidence="4">
    <name type="scientific">Schistocephalus solidus</name>
    <name type="common">Tapeworm</name>
    <dbReference type="NCBI Taxonomy" id="70667"/>
    <lineage>
        <taxon>Eukaryota</taxon>
        <taxon>Metazoa</taxon>
        <taxon>Spiralia</taxon>
        <taxon>Lophotrochozoa</taxon>
        <taxon>Platyhelminthes</taxon>
        <taxon>Cestoda</taxon>
        <taxon>Eucestoda</taxon>
        <taxon>Diphyllobothriidea</taxon>
        <taxon>Diphyllobothriidae</taxon>
        <taxon>Schistocephalus</taxon>
    </lineage>
</organism>
<name>A0A183TUP8_SCHSO</name>
<feature type="region of interest" description="Disordered" evidence="1">
    <location>
        <begin position="1"/>
        <end position="22"/>
    </location>
</feature>
<dbReference type="AlphaFoldDB" id="A0A183TUP8"/>
<sequence>MTFYRPPQMDVDGDTPSLDNIKEIGIQPDDFLMVTSR</sequence>
<dbReference type="WBParaSite" id="SSLN_0002094301-mRNA-1">
    <property type="protein sequence ID" value="SSLN_0002094301-mRNA-1"/>
    <property type="gene ID" value="SSLN_0002094301"/>
</dbReference>
<reference evidence="2 3" key="2">
    <citation type="submission" date="2018-11" db="EMBL/GenBank/DDBJ databases">
        <authorList>
            <consortium name="Pathogen Informatics"/>
        </authorList>
    </citation>
    <scope>NUCLEOTIDE SEQUENCE [LARGE SCALE GENOMIC DNA]</scope>
    <source>
        <strain evidence="2 3">NST_G2</strain>
    </source>
</reference>